<dbReference type="Proteomes" id="UP000003571">
    <property type="component" value="Unassembled WGS sequence"/>
</dbReference>
<comment type="caution">
    <text evidence="1">The sequence shown here is derived from an EMBL/GenBank/DDBJ whole genome shotgun (WGS) entry which is preliminary data.</text>
</comment>
<evidence type="ECO:0000313" key="1">
    <source>
        <dbReference type="EMBL" id="EIC02137.1"/>
    </source>
</evidence>
<organism evidence="1 2">
    <name type="scientific">Treponema saccharophilum DSM 2985</name>
    <dbReference type="NCBI Taxonomy" id="907348"/>
    <lineage>
        <taxon>Bacteria</taxon>
        <taxon>Pseudomonadati</taxon>
        <taxon>Spirochaetota</taxon>
        <taxon>Spirochaetia</taxon>
        <taxon>Spirochaetales</taxon>
        <taxon>Treponemataceae</taxon>
        <taxon>Treponema</taxon>
    </lineage>
</organism>
<dbReference type="EMBL" id="AGRW01000043">
    <property type="protein sequence ID" value="EIC02137.1"/>
    <property type="molecule type" value="Genomic_DNA"/>
</dbReference>
<evidence type="ECO:0000313" key="2">
    <source>
        <dbReference type="Proteomes" id="UP000003571"/>
    </source>
</evidence>
<gene>
    <name evidence="1" type="ORF">TresaDRAFT_1473</name>
</gene>
<dbReference type="PATRIC" id="fig|907348.3.peg.1256"/>
<dbReference type="SUPFAM" id="SSF82171">
    <property type="entry name" value="DPP6 N-terminal domain-like"/>
    <property type="match status" value="1"/>
</dbReference>
<sequence length="369" mass="40126">MNPGLDSAKKKKRFAVILIVVLCVVYVLCAVRPLSREIHFIPVWTIDAYKNTKNDKLSERLSEADASAFEGAIAYKMGQTAGYFTRSGIILSSVTFPYKAVISQSCYSLYDTHSSRIPVYSPDGAKIAEIKQTGFPYFDGGRTFQFLPGGSSFSRLSEDCSVEWTYEGFAPITAFSSSDNGVLVGFADGNLILFGPDGKKEFDFAPGGSDIPVILGAGLSASGKYIASVSGQGGQRFVLAEKRNGMASAVCHKTLEKETTKQVIVKFSRNEDYVYYSYAGGLGIVDCGTHKHSTIPIEGNILSIQEDSDGTIFVLSRLGKNFTVSVVEPFDVYSGSFSFDAETAFMSVRDGSLFVGHDSKISRIDIRHK</sequence>
<protein>
    <recommendedName>
        <fullName evidence="3">WD40 repeat domain-containing protein</fullName>
    </recommendedName>
</protein>
<dbReference type="eggNOG" id="ENOG502ZG03">
    <property type="taxonomic scope" value="Bacteria"/>
</dbReference>
<proteinExistence type="predicted"/>
<name>H7EK50_9SPIR</name>
<evidence type="ECO:0008006" key="3">
    <source>
        <dbReference type="Google" id="ProtNLM"/>
    </source>
</evidence>
<keyword evidence="2" id="KW-1185">Reference proteome</keyword>
<dbReference type="AlphaFoldDB" id="H7EK50"/>
<reference evidence="1 2" key="1">
    <citation type="submission" date="2011-09" db="EMBL/GenBank/DDBJ databases">
        <title>The draft genome of Treponema saccharophilum DSM 2985.</title>
        <authorList>
            <consortium name="US DOE Joint Genome Institute (JGI-PGF)"/>
            <person name="Lucas S."/>
            <person name="Copeland A."/>
            <person name="Lapidus A."/>
            <person name="Glavina del Rio T."/>
            <person name="Dalin E."/>
            <person name="Tice H."/>
            <person name="Bruce D."/>
            <person name="Goodwin L."/>
            <person name="Pitluck S."/>
            <person name="Peters L."/>
            <person name="Kyrpides N."/>
            <person name="Mavromatis K."/>
            <person name="Ivanova N."/>
            <person name="Markowitz V."/>
            <person name="Cheng J.-F."/>
            <person name="Hugenholtz P."/>
            <person name="Woyke T."/>
            <person name="Wu D."/>
            <person name="Gronow S."/>
            <person name="Wellnitz S."/>
            <person name="Brambilla E."/>
            <person name="Klenk H.-P."/>
            <person name="Eisen J.A."/>
        </authorList>
    </citation>
    <scope>NUCLEOTIDE SEQUENCE [LARGE SCALE GENOMIC DNA]</scope>
    <source>
        <strain evidence="1 2">DSM 2985</strain>
    </source>
</reference>
<accession>H7EK50</accession>